<dbReference type="Pfam" id="PF13384">
    <property type="entry name" value="HTH_23"/>
    <property type="match status" value="1"/>
</dbReference>
<dbReference type="RefSeq" id="WP_278221494.1">
    <property type="nucleotide sequence ID" value="NZ_JAKZMO010000010.1"/>
</dbReference>
<dbReference type="EMBL" id="JAKZMO010000010">
    <property type="protein sequence ID" value="MDG5483833.1"/>
    <property type="molecule type" value="Genomic_DNA"/>
</dbReference>
<name>A0ABT6GPL3_MYCGU</name>
<comment type="caution">
    <text evidence="1">The sequence shown here is derived from an EMBL/GenBank/DDBJ whole genome shotgun (WGS) entry which is preliminary data.</text>
</comment>
<dbReference type="Proteomes" id="UP001154266">
    <property type="component" value="Unassembled WGS sequence"/>
</dbReference>
<organism evidence="1 2">
    <name type="scientific">Mycolicibacterium gadium</name>
    <name type="common">Mycobacterium gadium</name>
    <dbReference type="NCBI Taxonomy" id="1794"/>
    <lineage>
        <taxon>Bacteria</taxon>
        <taxon>Bacillati</taxon>
        <taxon>Actinomycetota</taxon>
        <taxon>Actinomycetes</taxon>
        <taxon>Mycobacteriales</taxon>
        <taxon>Mycobacteriaceae</taxon>
        <taxon>Mycolicibacterium</taxon>
    </lineage>
</organism>
<protein>
    <submittedName>
        <fullName evidence="1">Helix-turn-helix domain-containing protein</fullName>
    </submittedName>
</protein>
<proteinExistence type="predicted"/>
<reference evidence="1" key="1">
    <citation type="journal article" date="2023" name="Environ. Microbiol.">
        <title>The 2-methylpropene degradation pathway in Mycobacteriaceae family strains.</title>
        <authorList>
            <person name="Helbich S."/>
            <person name="Barrantes I."/>
            <person name="Dos Anjos Borges L.G."/>
            <person name="Pieper D.H."/>
            <person name="Vainshtein Y."/>
            <person name="Sohn K."/>
            <person name="Engesser K.H."/>
        </authorList>
    </citation>
    <scope>NUCLEOTIDE SEQUENCE</scope>
    <source>
        <strain evidence="1">IBE100</strain>
    </source>
</reference>
<evidence type="ECO:0000313" key="1">
    <source>
        <dbReference type="EMBL" id="MDG5483833.1"/>
    </source>
</evidence>
<evidence type="ECO:0000313" key="2">
    <source>
        <dbReference type="Proteomes" id="UP001154266"/>
    </source>
</evidence>
<sequence length="57" mass="6305">MRSAEQYNAAKALIAAGVNDCEIARQLGVPRTTVRDWRCRPQVWRRLVGGPPCGGRP</sequence>
<gene>
    <name evidence="1" type="ORF">MNO81_13625</name>
</gene>
<dbReference type="SUPFAM" id="SSF46689">
    <property type="entry name" value="Homeodomain-like"/>
    <property type="match status" value="1"/>
</dbReference>
<keyword evidence="2" id="KW-1185">Reference proteome</keyword>
<dbReference type="InterPro" id="IPR009057">
    <property type="entry name" value="Homeodomain-like_sf"/>
</dbReference>
<dbReference type="Gene3D" id="1.10.10.60">
    <property type="entry name" value="Homeodomain-like"/>
    <property type="match status" value="1"/>
</dbReference>
<accession>A0ABT6GPL3</accession>